<dbReference type="HOGENOM" id="CLU_965379_0_0_0"/>
<evidence type="ECO:0000313" key="1">
    <source>
        <dbReference type="EMBL" id="CBK40285.1"/>
    </source>
</evidence>
<name>D8PAM6_9BACT</name>
<dbReference type="Proteomes" id="UP000001660">
    <property type="component" value="Chromosome"/>
</dbReference>
<dbReference type="AlphaFoldDB" id="D8PAM6"/>
<accession>D8PAM6</accession>
<dbReference type="EMBL" id="FP929003">
    <property type="protein sequence ID" value="CBK40285.1"/>
    <property type="molecule type" value="Genomic_DNA"/>
</dbReference>
<proteinExistence type="predicted"/>
<gene>
    <name evidence="1" type="ORF">NIDE0510</name>
</gene>
<sequence>MRRSDNATLGKGLGIFMTHSIKTVDDLRWFLARTAGFCGGHITDVHLSKRRIFDEVSGREVMAGSMATVVVRYHVQSILRVAKLTMLGVTDLSLFEQDGSDCSPLGAIQVEMSEGKLRFWFDPDGNLYVVCDEATLEEVSLPASESDMGGEIAQLTFQADSGEAPTVEWLLARLDQAGVPCIWKAATRRQGRHSPMCWDGELAMASGTAAGAAADLRVEAYGPIDGAGFGLRLQTRDAARRLGGRLLSLVTDLVTQQYRGTCLVGETFLSHEEWAEWKSFRPTHQASR</sequence>
<protein>
    <submittedName>
        <fullName evidence="1">Uncharacterized protein</fullName>
    </submittedName>
</protein>
<organism evidence="1 2">
    <name type="scientific">Nitrospira defluvii</name>
    <dbReference type="NCBI Taxonomy" id="330214"/>
    <lineage>
        <taxon>Bacteria</taxon>
        <taxon>Pseudomonadati</taxon>
        <taxon>Nitrospirota</taxon>
        <taxon>Nitrospiria</taxon>
        <taxon>Nitrospirales</taxon>
        <taxon>Nitrospiraceae</taxon>
        <taxon>Nitrospira</taxon>
    </lineage>
</organism>
<dbReference type="KEGG" id="nde:NIDE0510"/>
<evidence type="ECO:0000313" key="2">
    <source>
        <dbReference type="Proteomes" id="UP000001660"/>
    </source>
</evidence>
<keyword evidence="2" id="KW-1185">Reference proteome</keyword>
<reference evidence="1 2" key="1">
    <citation type="journal article" date="2010" name="Proc. Natl. Acad. Sci. U.S.A.">
        <title>A Nitrospira metagenome illuminates the physiology and evolution of globally important nitrite-oxidizing bacteria.</title>
        <authorList>
            <person name="Lucker S."/>
            <person name="Wagner M."/>
            <person name="Maixner F."/>
            <person name="Pelletier E."/>
            <person name="Koch H."/>
            <person name="Vacherie B."/>
            <person name="Rattei T."/>
            <person name="Sinninghe Damste J."/>
            <person name="Spieck E."/>
            <person name="Le Paslier D."/>
            <person name="Daims H."/>
        </authorList>
    </citation>
    <scope>NUCLEOTIDE SEQUENCE [LARGE SCALE GENOMIC DNA]</scope>
</reference>